<gene>
    <name evidence="5" type="ORF">E3T49_15670</name>
</gene>
<dbReference type="GO" id="GO:0016709">
    <property type="term" value="F:oxidoreductase activity, acting on paired donors, with incorporation or reduction of molecular oxygen, NAD(P)H as one donor, and incorporation of one atom of oxygen"/>
    <property type="evidence" value="ECO:0007669"/>
    <property type="project" value="UniProtKB-ARBA"/>
</dbReference>
<dbReference type="EMBL" id="SOHA01000042">
    <property type="protein sequence ID" value="TFD26375.1"/>
    <property type="molecule type" value="Genomic_DNA"/>
</dbReference>
<keyword evidence="5" id="KW-0560">Oxidoreductase</keyword>
<dbReference type="InterPro" id="IPR036188">
    <property type="entry name" value="FAD/NAD-bd_sf"/>
</dbReference>
<organism evidence="5 6">
    <name type="scientific">Cryobacterium cryoconiti</name>
    <dbReference type="NCBI Taxonomy" id="1259239"/>
    <lineage>
        <taxon>Bacteria</taxon>
        <taxon>Bacillati</taxon>
        <taxon>Actinomycetota</taxon>
        <taxon>Actinomycetes</taxon>
        <taxon>Micrococcales</taxon>
        <taxon>Microbacteriaceae</taxon>
        <taxon>Cryobacterium</taxon>
    </lineage>
</organism>
<name>A0A4Y8JQX6_9MICO</name>
<protein>
    <submittedName>
        <fullName evidence="5">Monooxygenase</fullName>
    </submittedName>
</protein>
<dbReference type="SUPFAM" id="SSF51905">
    <property type="entry name" value="FAD/NAD(P)-binding domain"/>
    <property type="match status" value="1"/>
</dbReference>
<dbReference type="Pfam" id="PF21274">
    <property type="entry name" value="Rng_hyd_C"/>
    <property type="match status" value="1"/>
</dbReference>
<dbReference type="InterPro" id="IPR050641">
    <property type="entry name" value="RIFMO-like"/>
</dbReference>
<evidence type="ECO:0000256" key="2">
    <source>
        <dbReference type="ARBA" id="ARBA00022630"/>
    </source>
</evidence>
<dbReference type="Proteomes" id="UP000297472">
    <property type="component" value="Unassembled WGS sequence"/>
</dbReference>
<evidence type="ECO:0000313" key="6">
    <source>
        <dbReference type="Proteomes" id="UP000297472"/>
    </source>
</evidence>
<evidence type="ECO:0000256" key="3">
    <source>
        <dbReference type="ARBA" id="ARBA00022827"/>
    </source>
</evidence>
<evidence type="ECO:0000313" key="5">
    <source>
        <dbReference type="EMBL" id="TFD26375.1"/>
    </source>
</evidence>
<feature type="domain" description="FAD-binding" evidence="4">
    <location>
        <begin position="6"/>
        <end position="357"/>
    </location>
</feature>
<keyword evidence="5" id="KW-0503">Monooxygenase</keyword>
<reference evidence="5 6" key="1">
    <citation type="submission" date="2019-03" db="EMBL/GenBank/DDBJ databases">
        <title>Genomics of glacier-inhabiting Cryobacterium strains.</title>
        <authorList>
            <person name="Liu Q."/>
            <person name="Xin Y.-H."/>
        </authorList>
    </citation>
    <scope>NUCLEOTIDE SEQUENCE [LARGE SCALE GENOMIC DNA]</scope>
    <source>
        <strain evidence="5 6">TMT1-51</strain>
    </source>
</reference>
<dbReference type="Gene3D" id="3.30.70.2450">
    <property type="match status" value="1"/>
</dbReference>
<keyword evidence="2" id="KW-0285">Flavoprotein</keyword>
<dbReference type="AlphaFoldDB" id="A0A4Y8JQX6"/>
<dbReference type="PANTHER" id="PTHR43004:SF19">
    <property type="entry name" value="BINDING MONOOXYGENASE, PUTATIVE (JCVI)-RELATED"/>
    <property type="match status" value="1"/>
</dbReference>
<dbReference type="OrthoDB" id="4246007at2"/>
<dbReference type="Pfam" id="PF01494">
    <property type="entry name" value="FAD_binding_3"/>
    <property type="match status" value="1"/>
</dbReference>
<keyword evidence="6" id="KW-1185">Reference proteome</keyword>
<dbReference type="Gene3D" id="3.50.50.60">
    <property type="entry name" value="FAD/NAD(P)-binding domain"/>
    <property type="match status" value="1"/>
</dbReference>
<dbReference type="InterPro" id="IPR002938">
    <property type="entry name" value="FAD-bd"/>
</dbReference>
<sequence length="532" mass="57231">MSGSAAEILVVGAGPTGLALALQAHDHGARVRVIERRAELFRPSKALLMHPRTLELLRPLGVTDALLARGDTTASAQLHLRSRVVTVHVEALDLPGTAFPHLLVIRQADVEAVFAQALEARGVSIERGTELRGFRLQPRRAVIRREGVQEEIPYRYLVGCDGAASMVRGRVGAWRGGDYAEEVVLADLELGPHLGPQAGVGDSLEPTVAHVAAARSGVLFLFARGERAVWRMLASRPAGRAPAAFGQPGAHVPRAELQALLDAARLPARIRTVVWSAPVRLQHRLATHFRRGPFFLAGDAAHAHSPAGGQGMNLGIQDALNLGWKLAFAQNAARPPQLLLNSYEAERRPVDQRVLRATHVIFWAEASRHPLAQFLRAVLVPIGAPVLPWLIRRRRLMAAGARTLSQFGLRYRHSPLSVNGGLPAPTGPHPGDRLADTEVTCAGVRVRLHNLLARPGVHILLQAAAADPAIPPLTPALTDARIHVHRLTDRPGTGVLIVRPDGHVGFRAASVDPLQLLGWLRLIGLGPSDPLG</sequence>
<comment type="cofactor">
    <cofactor evidence="1">
        <name>FAD</name>
        <dbReference type="ChEBI" id="CHEBI:57692"/>
    </cofactor>
</comment>
<keyword evidence="3" id="KW-0274">FAD</keyword>
<proteinExistence type="predicted"/>
<evidence type="ECO:0000256" key="1">
    <source>
        <dbReference type="ARBA" id="ARBA00001974"/>
    </source>
</evidence>
<dbReference type="PANTHER" id="PTHR43004">
    <property type="entry name" value="TRK SYSTEM POTASSIUM UPTAKE PROTEIN"/>
    <property type="match status" value="1"/>
</dbReference>
<dbReference type="Gene3D" id="3.40.30.120">
    <property type="match status" value="1"/>
</dbReference>
<dbReference type="PRINTS" id="PR00420">
    <property type="entry name" value="RNGMNOXGNASE"/>
</dbReference>
<comment type="caution">
    <text evidence="5">The sequence shown here is derived from an EMBL/GenBank/DDBJ whole genome shotgun (WGS) entry which is preliminary data.</text>
</comment>
<evidence type="ECO:0000259" key="4">
    <source>
        <dbReference type="Pfam" id="PF01494"/>
    </source>
</evidence>
<dbReference type="GO" id="GO:0071949">
    <property type="term" value="F:FAD binding"/>
    <property type="evidence" value="ECO:0007669"/>
    <property type="project" value="InterPro"/>
</dbReference>
<accession>A0A4Y8JQX6</accession>